<dbReference type="SMART" id="SM00355">
    <property type="entry name" value="ZnF_C2H2"/>
    <property type="match status" value="2"/>
</dbReference>
<comment type="similarity">
    <text evidence="2">Belongs to the krueppel C2H2-type zinc-finger protein family.</text>
</comment>
<evidence type="ECO:0000256" key="5">
    <source>
        <dbReference type="ARBA" id="ARBA00022771"/>
    </source>
</evidence>
<evidence type="ECO:0000256" key="7">
    <source>
        <dbReference type="ARBA" id="ARBA00023125"/>
    </source>
</evidence>
<keyword evidence="7" id="KW-0238">DNA-binding</keyword>
<dbReference type="AlphaFoldDB" id="A0AA35VYR7"/>
<dbReference type="PROSITE" id="PS50157">
    <property type="entry name" value="ZINC_FINGER_C2H2_2"/>
    <property type="match status" value="2"/>
</dbReference>
<dbReference type="InterPro" id="IPR036236">
    <property type="entry name" value="Znf_C2H2_sf"/>
</dbReference>
<gene>
    <name evidence="12" type="ORF">PODLI_1B007951</name>
</gene>
<evidence type="ECO:0000256" key="3">
    <source>
        <dbReference type="ARBA" id="ARBA00022723"/>
    </source>
</evidence>
<feature type="domain" description="C2H2-type" evidence="11">
    <location>
        <begin position="70"/>
        <end position="97"/>
    </location>
</feature>
<feature type="compositionally biased region" description="Basic and acidic residues" evidence="10">
    <location>
        <begin position="114"/>
        <end position="123"/>
    </location>
</feature>
<feature type="region of interest" description="Disordered" evidence="10">
    <location>
        <begin position="114"/>
        <end position="136"/>
    </location>
</feature>
<feature type="domain" description="C2H2-type" evidence="11">
    <location>
        <begin position="98"/>
        <end position="125"/>
    </location>
</feature>
<protein>
    <submittedName>
        <fullName evidence="12">Zinc finger protein 525-like</fullName>
    </submittedName>
</protein>
<reference evidence="12" key="1">
    <citation type="submission" date="2022-12" db="EMBL/GenBank/DDBJ databases">
        <authorList>
            <person name="Alioto T."/>
            <person name="Alioto T."/>
            <person name="Gomez Garrido J."/>
        </authorList>
    </citation>
    <scope>NUCLEOTIDE SEQUENCE</scope>
</reference>
<dbReference type="PROSITE" id="PS00028">
    <property type="entry name" value="ZINC_FINGER_C2H2_1"/>
    <property type="match status" value="2"/>
</dbReference>
<organism evidence="12 13">
    <name type="scientific">Podarcis lilfordi</name>
    <name type="common">Lilford's wall lizard</name>
    <dbReference type="NCBI Taxonomy" id="74358"/>
    <lineage>
        <taxon>Eukaryota</taxon>
        <taxon>Metazoa</taxon>
        <taxon>Chordata</taxon>
        <taxon>Craniata</taxon>
        <taxon>Vertebrata</taxon>
        <taxon>Euteleostomi</taxon>
        <taxon>Lepidosauria</taxon>
        <taxon>Squamata</taxon>
        <taxon>Bifurcata</taxon>
        <taxon>Unidentata</taxon>
        <taxon>Episquamata</taxon>
        <taxon>Laterata</taxon>
        <taxon>Lacertibaenia</taxon>
        <taxon>Lacertidae</taxon>
        <taxon>Podarcis</taxon>
    </lineage>
</organism>
<dbReference type="PANTHER" id="PTHR23226">
    <property type="entry name" value="ZINC FINGER AND SCAN DOMAIN-CONTAINING"/>
    <property type="match status" value="1"/>
</dbReference>
<evidence type="ECO:0000256" key="6">
    <source>
        <dbReference type="ARBA" id="ARBA00022833"/>
    </source>
</evidence>
<dbReference type="GO" id="GO:0000978">
    <property type="term" value="F:RNA polymerase II cis-regulatory region sequence-specific DNA binding"/>
    <property type="evidence" value="ECO:0007669"/>
    <property type="project" value="TreeGrafter"/>
</dbReference>
<dbReference type="Gene3D" id="3.30.160.60">
    <property type="entry name" value="Classic Zinc Finger"/>
    <property type="match status" value="2"/>
</dbReference>
<evidence type="ECO:0000313" key="12">
    <source>
        <dbReference type="EMBL" id="CAI7934986.1"/>
    </source>
</evidence>
<sequence length="136" mass="15568">MNEMTHLVESQRKLSSSLGSHQDVLPFISADDMQVTENEGEHCAMLSAEPEHKEMNENVIQGTQVEERPYHCSECGKSFKRRSNLYEHQRVHTGEAPYLCMWCGKSYKTSSSLMRHEGSHTERSPINVKNVEEARS</sequence>
<keyword evidence="4" id="KW-0677">Repeat</keyword>
<evidence type="ECO:0000256" key="1">
    <source>
        <dbReference type="ARBA" id="ARBA00004123"/>
    </source>
</evidence>
<dbReference type="GO" id="GO:0005634">
    <property type="term" value="C:nucleus"/>
    <property type="evidence" value="ECO:0007669"/>
    <property type="project" value="UniProtKB-SubCell"/>
</dbReference>
<dbReference type="InterPro" id="IPR013087">
    <property type="entry name" value="Znf_C2H2_type"/>
</dbReference>
<keyword evidence="5 9" id="KW-0863">Zinc-finger</keyword>
<evidence type="ECO:0000259" key="11">
    <source>
        <dbReference type="PROSITE" id="PS50157"/>
    </source>
</evidence>
<evidence type="ECO:0000256" key="8">
    <source>
        <dbReference type="ARBA" id="ARBA00023242"/>
    </source>
</evidence>
<keyword evidence="8" id="KW-0539">Nucleus</keyword>
<dbReference type="PANTHER" id="PTHR23226:SF416">
    <property type="entry name" value="FI01424P"/>
    <property type="match status" value="1"/>
</dbReference>
<keyword evidence="6" id="KW-0862">Zinc</keyword>
<accession>A0AA35VYR7</accession>
<evidence type="ECO:0000256" key="10">
    <source>
        <dbReference type="SAM" id="MobiDB-lite"/>
    </source>
</evidence>
<dbReference type="Pfam" id="PF00096">
    <property type="entry name" value="zf-C2H2"/>
    <property type="match status" value="2"/>
</dbReference>
<evidence type="ECO:0000256" key="4">
    <source>
        <dbReference type="ARBA" id="ARBA00022737"/>
    </source>
</evidence>
<dbReference type="SUPFAM" id="SSF57667">
    <property type="entry name" value="beta-beta-alpha zinc fingers"/>
    <property type="match status" value="1"/>
</dbReference>
<evidence type="ECO:0000256" key="9">
    <source>
        <dbReference type="PROSITE-ProRule" id="PRU00042"/>
    </source>
</evidence>
<evidence type="ECO:0000256" key="2">
    <source>
        <dbReference type="ARBA" id="ARBA00006991"/>
    </source>
</evidence>
<dbReference type="FunFam" id="3.30.160.60:FF:000443">
    <property type="entry name" value="Zinc finger protein 41"/>
    <property type="match status" value="1"/>
</dbReference>
<dbReference type="GO" id="GO:0008270">
    <property type="term" value="F:zinc ion binding"/>
    <property type="evidence" value="ECO:0007669"/>
    <property type="project" value="UniProtKB-KW"/>
</dbReference>
<keyword evidence="3" id="KW-0479">Metal-binding</keyword>
<comment type="subcellular location">
    <subcellularLocation>
        <location evidence="1">Nucleus</location>
    </subcellularLocation>
</comment>
<keyword evidence="13" id="KW-1185">Reference proteome</keyword>
<dbReference type="EMBL" id="CANTUW010000026">
    <property type="protein sequence ID" value="CAI7934986.1"/>
    <property type="molecule type" value="Genomic_DNA"/>
</dbReference>
<evidence type="ECO:0000313" key="13">
    <source>
        <dbReference type="Proteomes" id="UP001178461"/>
    </source>
</evidence>
<dbReference type="GO" id="GO:0000981">
    <property type="term" value="F:DNA-binding transcription factor activity, RNA polymerase II-specific"/>
    <property type="evidence" value="ECO:0007669"/>
    <property type="project" value="TreeGrafter"/>
</dbReference>
<name>A0AA35VYR7_9SAUR</name>
<comment type="caution">
    <text evidence="12">The sequence shown here is derived from an EMBL/GenBank/DDBJ whole genome shotgun (WGS) entry which is preliminary data.</text>
</comment>
<proteinExistence type="inferred from homology"/>
<dbReference type="FunFam" id="3.30.160.60:FF:002343">
    <property type="entry name" value="Zinc finger protein 33A"/>
    <property type="match status" value="1"/>
</dbReference>
<dbReference type="Proteomes" id="UP001178461">
    <property type="component" value="Unassembled WGS sequence"/>
</dbReference>